<proteinExistence type="predicted"/>
<evidence type="ECO:0000313" key="3">
    <source>
        <dbReference type="Proteomes" id="UP001359485"/>
    </source>
</evidence>
<accession>A0ABR1AXS9</accession>
<dbReference type="Proteomes" id="UP001359485">
    <property type="component" value="Unassembled WGS sequence"/>
</dbReference>
<reference evidence="2 3" key="1">
    <citation type="submission" date="2023-09" db="EMBL/GenBank/DDBJ databases">
        <title>Genomes of two closely related lineages of the louse Polyplax serrata with different host specificities.</title>
        <authorList>
            <person name="Martinu J."/>
            <person name="Tarabai H."/>
            <person name="Stefka J."/>
            <person name="Hypsa V."/>
        </authorList>
    </citation>
    <scope>NUCLEOTIDE SEQUENCE [LARGE SCALE GENOMIC DNA]</scope>
    <source>
        <strain evidence="2">98ZLc_SE</strain>
    </source>
</reference>
<gene>
    <name evidence="2" type="ORF">RUM44_003029</name>
</gene>
<keyword evidence="3" id="KW-1185">Reference proteome</keyword>
<organism evidence="2 3">
    <name type="scientific">Polyplax serrata</name>
    <name type="common">Common mouse louse</name>
    <dbReference type="NCBI Taxonomy" id="468196"/>
    <lineage>
        <taxon>Eukaryota</taxon>
        <taxon>Metazoa</taxon>
        <taxon>Ecdysozoa</taxon>
        <taxon>Arthropoda</taxon>
        <taxon>Hexapoda</taxon>
        <taxon>Insecta</taxon>
        <taxon>Pterygota</taxon>
        <taxon>Neoptera</taxon>
        <taxon>Paraneoptera</taxon>
        <taxon>Psocodea</taxon>
        <taxon>Troctomorpha</taxon>
        <taxon>Phthiraptera</taxon>
        <taxon>Anoplura</taxon>
        <taxon>Polyplacidae</taxon>
        <taxon>Polyplax</taxon>
    </lineage>
</organism>
<protein>
    <recommendedName>
        <fullName evidence="4">FCP1 homology domain-containing protein</fullName>
    </recommendedName>
</protein>
<evidence type="ECO:0008006" key="4">
    <source>
        <dbReference type="Google" id="ProtNLM"/>
    </source>
</evidence>
<evidence type="ECO:0000313" key="2">
    <source>
        <dbReference type="EMBL" id="KAK6630859.1"/>
    </source>
</evidence>
<feature type="region of interest" description="Disordered" evidence="1">
    <location>
        <begin position="28"/>
        <end position="59"/>
    </location>
</feature>
<dbReference type="EMBL" id="JAWJWF010000007">
    <property type="protein sequence ID" value="KAK6630859.1"/>
    <property type="molecule type" value="Genomic_DNA"/>
</dbReference>
<sequence>MLVLENLTKDFEVVCFTGKNSIDVVHSKQVRERLPRKKGTDRKRERKKDRSTKPQEVMSRLVKNYKRKTGYLDDVFTRGVYDCSVQKLELDRCHQSKDPNDEIDRQW</sequence>
<evidence type="ECO:0000256" key="1">
    <source>
        <dbReference type="SAM" id="MobiDB-lite"/>
    </source>
</evidence>
<name>A0ABR1AXS9_POLSC</name>
<comment type="caution">
    <text evidence="2">The sequence shown here is derived from an EMBL/GenBank/DDBJ whole genome shotgun (WGS) entry which is preliminary data.</text>
</comment>
<feature type="compositionally biased region" description="Basic residues" evidence="1">
    <location>
        <begin position="34"/>
        <end position="50"/>
    </location>
</feature>